<dbReference type="InterPro" id="IPR036259">
    <property type="entry name" value="MFS_trans_sf"/>
</dbReference>
<evidence type="ECO:0000259" key="6">
    <source>
        <dbReference type="PROSITE" id="PS50850"/>
    </source>
</evidence>
<feature type="transmembrane region" description="Helical" evidence="5">
    <location>
        <begin position="88"/>
        <end position="108"/>
    </location>
</feature>
<evidence type="ECO:0000256" key="1">
    <source>
        <dbReference type="ARBA" id="ARBA00004141"/>
    </source>
</evidence>
<dbReference type="AlphaFoldDB" id="A0A8S1GX31"/>
<dbReference type="GO" id="GO:0022857">
    <property type="term" value="F:transmembrane transporter activity"/>
    <property type="evidence" value="ECO:0007669"/>
    <property type="project" value="InterPro"/>
</dbReference>
<sequence length="441" mass="50400">MPNWHEFSVLLVSQVALIFAVQNVYLIFYTYGKELEPSDNYFQDAANNPRRTDFYRFSNVESFYSAYLEFQTDGQDVEVFWIKHLMSIQLAGVFLGSLIFGALADYFGRKNVCRAVFFIGTALLAGEGFIHNSIVIAVARFFVGLLTGGVIVVTWSFTTELIQPQTRFLARAFANWPNARLILTIICYFTGNWRLTLHICAGIAFISFGFYCFFLPESPTWLFCQKRYDEAEKIRELIIQRSNGACDIKLPDRKPTKHLTFISIWQKSKYRNIMLLFGTVWILTNFTAAMIDYTEILGVTEIMFGIINRRNLHLVSLLISMVGMTIAAVMVTLKLNETYNVAYCFAFLTSLIFAEFVWDACYLCVIEQVPTEVRSTVCGTCSFFSRVFGIAATLMVYVKKEWAPAPLYTATIAMAIHFLIAFKFLKESKDADLSEVSLERM</sequence>
<evidence type="ECO:0000313" key="8">
    <source>
        <dbReference type="Proteomes" id="UP000835052"/>
    </source>
</evidence>
<dbReference type="InterPro" id="IPR005829">
    <property type="entry name" value="Sugar_transporter_CS"/>
</dbReference>
<keyword evidence="3 5" id="KW-1133">Transmembrane helix</keyword>
<evidence type="ECO:0000256" key="5">
    <source>
        <dbReference type="SAM" id="Phobius"/>
    </source>
</evidence>
<reference evidence="7" key="1">
    <citation type="submission" date="2020-10" db="EMBL/GenBank/DDBJ databases">
        <authorList>
            <person name="Kikuchi T."/>
        </authorList>
    </citation>
    <scope>NUCLEOTIDE SEQUENCE</scope>
    <source>
        <strain evidence="7">NKZ352</strain>
    </source>
</reference>
<dbReference type="PROSITE" id="PS00217">
    <property type="entry name" value="SUGAR_TRANSPORT_2"/>
    <property type="match status" value="1"/>
</dbReference>
<feature type="transmembrane region" description="Helical" evidence="5">
    <location>
        <begin position="141"/>
        <end position="162"/>
    </location>
</feature>
<keyword evidence="4 5" id="KW-0472">Membrane</keyword>
<keyword evidence="2 5" id="KW-0812">Transmembrane</keyword>
<feature type="transmembrane region" description="Helical" evidence="5">
    <location>
        <begin position="312"/>
        <end position="333"/>
    </location>
</feature>
<gene>
    <name evidence="7" type="ORF">CAUJ_LOCUS3483</name>
</gene>
<dbReference type="GO" id="GO:0016020">
    <property type="term" value="C:membrane"/>
    <property type="evidence" value="ECO:0007669"/>
    <property type="project" value="UniProtKB-SubCell"/>
</dbReference>
<evidence type="ECO:0000313" key="7">
    <source>
        <dbReference type="EMBL" id="CAD6187564.1"/>
    </source>
</evidence>
<comment type="caution">
    <text evidence="7">The sequence shown here is derived from an EMBL/GenBank/DDBJ whole genome shotgun (WGS) entry which is preliminary data.</text>
</comment>
<evidence type="ECO:0000256" key="2">
    <source>
        <dbReference type="ARBA" id="ARBA00022692"/>
    </source>
</evidence>
<dbReference type="InterPro" id="IPR005828">
    <property type="entry name" value="MFS_sugar_transport-like"/>
</dbReference>
<comment type="subcellular location">
    <subcellularLocation>
        <location evidence="1">Membrane</location>
        <topology evidence="1">Multi-pass membrane protein</topology>
    </subcellularLocation>
</comment>
<dbReference type="PROSITE" id="PS50850">
    <property type="entry name" value="MFS"/>
    <property type="match status" value="1"/>
</dbReference>
<dbReference type="SUPFAM" id="SSF103473">
    <property type="entry name" value="MFS general substrate transporter"/>
    <property type="match status" value="1"/>
</dbReference>
<keyword evidence="8" id="KW-1185">Reference proteome</keyword>
<feature type="transmembrane region" description="Helical" evidence="5">
    <location>
        <begin position="405"/>
        <end position="425"/>
    </location>
</feature>
<dbReference type="Pfam" id="PF00083">
    <property type="entry name" value="Sugar_tr"/>
    <property type="match status" value="1"/>
</dbReference>
<feature type="transmembrane region" description="Helical" evidence="5">
    <location>
        <begin position="195"/>
        <end position="216"/>
    </location>
</feature>
<accession>A0A8S1GX31</accession>
<dbReference type="EMBL" id="CAJGYM010000006">
    <property type="protein sequence ID" value="CAD6187564.1"/>
    <property type="molecule type" value="Genomic_DNA"/>
</dbReference>
<proteinExistence type="predicted"/>
<dbReference type="OrthoDB" id="5296287at2759"/>
<feature type="transmembrane region" description="Helical" evidence="5">
    <location>
        <begin position="339"/>
        <end position="365"/>
    </location>
</feature>
<evidence type="ECO:0000256" key="3">
    <source>
        <dbReference type="ARBA" id="ARBA00022989"/>
    </source>
</evidence>
<organism evidence="7 8">
    <name type="scientific">Caenorhabditis auriculariae</name>
    <dbReference type="NCBI Taxonomy" id="2777116"/>
    <lineage>
        <taxon>Eukaryota</taxon>
        <taxon>Metazoa</taxon>
        <taxon>Ecdysozoa</taxon>
        <taxon>Nematoda</taxon>
        <taxon>Chromadorea</taxon>
        <taxon>Rhabditida</taxon>
        <taxon>Rhabditina</taxon>
        <taxon>Rhabditomorpha</taxon>
        <taxon>Rhabditoidea</taxon>
        <taxon>Rhabditidae</taxon>
        <taxon>Peloderinae</taxon>
        <taxon>Caenorhabditis</taxon>
    </lineage>
</organism>
<dbReference type="Gene3D" id="1.20.1250.20">
    <property type="entry name" value="MFS general substrate transporter like domains"/>
    <property type="match status" value="1"/>
</dbReference>
<dbReference type="PANTHER" id="PTHR24064">
    <property type="entry name" value="SOLUTE CARRIER FAMILY 22 MEMBER"/>
    <property type="match status" value="1"/>
</dbReference>
<dbReference type="InterPro" id="IPR020846">
    <property type="entry name" value="MFS_dom"/>
</dbReference>
<feature type="transmembrane region" description="Helical" evidence="5">
    <location>
        <begin position="377"/>
        <end position="399"/>
    </location>
</feature>
<evidence type="ECO:0000256" key="4">
    <source>
        <dbReference type="ARBA" id="ARBA00023136"/>
    </source>
</evidence>
<feature type="domain" description="Major facilitator superfamily (MFS) profile" evidence="6">
    <location>
        <begin position="9"/>
        <end position="429"/>
    </location>
</feature>
<feature type="transmembrane region" description="Helical" evidence="5">
    <location>
        <begin position="7"/>
        <end position="31"/>
    </location>
</feature>
<feature type="transmembrane region" description="Helical" evidence="5">
    <location>
        <begin position="115"/>
        <end position="135"/>
    </location>
</feature>
<name>A0A8S1GX31_9PELO</name>
<protein>
    <recommendedName>
        <fullName evidence="6">Major facilitator superfamily (MFS) profile domain-containing protein</fullName>
    </recommendedName>
</protein>
<feature type="transmembrane region" description="Helical" evidence="5">
    <location>
        <begin position="273"/>
        <end position="291"/>
    </location>
</feature>
<dbReference type="Proteomes" id="UP000835052">
    <property type="component" value="Unassembled WGS sequence"/>
</dbReference>